<sequence>MRLPTVLCGLLCLTFVLTTNGDNTTTTADETVTQSLTESTATVHNTTTTIPPTEQPTTHSTAEPTTTVTIPSPSTSAANPTTTETGTTTAEGQSTTTEINTTPEPTTTTTTTPTTTTPPTTTPEVWAEFELDCETENGICIYKLIAPQYNDAFANQSSSFSDEKNDYVLASRETYQANLNFSDSEALSNYTSLRELYFEIQDLYENLTSKVATALNNSETVKDNLDKAWDNLYKIGVGLFPNQPQSCYATKCQNIVPPTTTTTMAPTTTPLSVCANVNCTTFNNFTGNCLVINNQPTCQCPGNLDQYNNCGPVVCKPSSTIGLLPGSVPGPIWSVGYNGTNDTNANYGSNRNCYFRVFGDNQNQTLKITMKAYKLDATAILKINKRRLPSDPAVVKDYLDYWFNSHNTTSFVFEFTSGKVDGSPWFYDFYVEKKLT</sequence>
<dbReference type="WBParaSite" id="JU765_v2.g10106.t1">
    <property type="protein sequence ID" value="JU765_v2.g10106.t1"/>
    <property type="gene ID" value="JU765_v2.g10106"/>
</dbReference>
<dbReference type="Proteomes" id="UP000887576">
    <property type="component" value="Unplaced"/>
</dbReference>
<accession>A0AC34PUI6</accession>
<evidence type="ECO:0000313" key="1">
    <source>
        <dbReference type="Proteomes" id="UP000887576"/>
    </source>
</evidence>
<reference evidence="2" key="1">
    <citation type="submission" date="2022-11" db="UniProtKB">
        <authorList>
            <consortium name="WormBaseParasite"/>
        </authorList>
    </citation>
    <scope>IDENTIFICATION</scope>
</reference>
<proteinExistence type="predicted"/>
<name>A0AC34PUI6_9BILA</name>
<organism evidence="1 2">
    <name type="scientific">Panagrolaimus sp. JU765</name>
    <dbReference type="NCBI Taxonomy" id="591449"/>
    <lineage>
        <taxon>Eukaryota</taxon>
        <taxon>Metazoa</taxon>
        <taxon>Ecdysozoa</taxon>
        <taxon>Nematoda</taxon>
        <taxon>Chromadorea</taxon>
        <taxon>Rhabditida</taxon>
        <taxon>Tylenchina</taxon>
        <taxon>Panagrolaimomorpha</taxon>
        <taxon>Panagrolaimoidea</taxon>
        <taxon>Panagrolaimidae</taxon>
        <taxon>Panagrolaimus</taxon>
    </lineage>
</organism>
<protein>
    <submittedName>
        <fullName evidence="2">CUB domain-containing protein</fullName>
    </submittedName>
</protein>
<evidence type="ECO:0000313" key="2">
    <source>
        <dbReference type="WBParaSite" id="JU765_v2.g10106.t1"/>
    </source>
</evidence>